<dbReference type="Gene3D" id="1.20.58.380">
    <property type="entry name" value="Flagellar protein flit"/>
    <property type="match status" value="1"/>
</dbReference>
<dbReference type="EMBL" id="JBHTMC010000024">
    <property type="protein sequence ID" value="MFD1264221.1"/>
    <property type="molecule type" value="Genomic_DNA"/>
</dbReference>
<dbReference type="Pfam" id="PF05400">
    <property type="entry name" value="FliT"/>
    <property type="match status" value="1"/>
</dbReference>
<keyword evidence="6" id="KW-0969">Cilium</keyword>
<sequence length="102" mass="11098">MLTLENARTLLELYRRMALAAEAGEWDELAELVRQSGALRVAAAPALQPPSPDQAAEIEIVIKQILELDHGIRLHAEPALESTRKLLSSSVKGRAVRNAYGG</sequence>
<keyword evidence="3" id="KW-1005">Bacterial flagellum biogenesis</keyword>
<evidence type="ECO:0000256" key="5">
    <source>
        <dbReference type="ARBA" id="ARBA00093797"/>
    </source>
</evidence>
<reference evidence="7" key="1">
    <citation type="journal article" date="2019" name="Int. J. Syst. Evol. Microbiol.">
        <title>The Global Catalogue of Microorganisms (GCM) 10K type strain sequencing project: providing services to taxonomists for standard genome sequencing and annotation.</title>
        <authorList>
            <consortium name="The Broad Institute Genomics Platform"/>
            <consortium name="The Broad Institute Genome Sequencing Center for Infectious Disease"/>
            <person name="Wu L."/>
            <person name="Ma J."/>
        </authorList>
    </citation>
    <scope>NUCLEOTIDE SEQUENCE [LARGE SCALE GENOMIC DNA]</scope>
    <source>
        <strain evidence="7">CCUG 48884</strain>
    </source>
</reference>
<evidence type="ECO:0000256" key="1">
    <source>
        <dbReference type="ARBA" id="ARBA00004514"/>
    </source>
</evidence>
<protein>
    <recommendedName>
        <fullName evidence="5">Flagellar protein FliT</fullName>
    </recommendedName>
</protein>
<dbReference type="InterPro" id="IPR008622">
    <property type="entry name" value="FliT"/>
</dbReference>
<keyword evidence="4" id="KW-0143">Chaperone</keyword>
<organism evidence="6 7">
    <name type="scientific">Thauera mechernichensis</name>
    <dbReference type="NCBI Taxonomy" id="82788"/>
    <lineage>
        <taxon>Bacteria</taxon>
        <taxon>Pseudomonadati</taxon>
        <taxon>Pseudomonadota</taxon>
        <taxon>Betaproteobacteria</taxon>
        <taxon>Rhodocyclales</taxon>
        <taxon>Zoogloeaceae</taxon>
        <taxon>Thauera</taxon>
    </lineage>
</organism>
<keyword evidence="2" id="KW-0963">Cytoplasm</keyword>
<evidence type="ECO:0000256" key="2">
    <source>
        <dbReference type="ARBA" id="ARBA00022490"/>
    </source>
</evidence>
<keyword evidence="6" id="KW-0282">Flagellum</keyword>
<dbReference type="RefSeq" id="WP_002924134.1">
    <property type="nucleotide sequence ID" value="NZ_JARQZE010000002.1"/>
</dbReference>
<keyword evidence="7" id="KW-1185">Reference proteome</keyword>
<comment type="subcellular location">
    <subcellularLocation>
        <location evidence="1">Cytoplasm</location>
        <location evidence="1">Cytosol</location>
    </subcellularLocation>
</comment>
<gene>
    <name evidence="6" type="ORF">ACFQ4M_11550</name>
</gene>
<comment type="caution">
    <text evidence="6">The sequence shown here is derived from an EMBL/GenBank/DDBJ whole genome shotgun (WGS) entry which is preliminary data.</text>
</comment>
<evidence type="ECO:0000256" key="3">
    <source>
        <dbReference type="ARBA" id="ARBA00022795"/>
    </source>
</evidence>
<keyword evidence="6" id="KW-0966">Cell projection</keyword>
<evidence type="ECO:0000313" key="7">
    <source>
        <dbReference type="Proteomes" id="UP001597158"/>
    </source>
</evidence>
<name>A0ABW3WE40_9RHOO</name>
<evidence type="ECO:0000313" key="6">
    <source>
        <dbReference type="EMBL" id="MFD1264221.1"/>
    </source>
</evidence>
<proteinExistence type="predicted"/>
<accession>A0ABW3WE40</accession>
<evidence type="ECO:0000256" key="4">
    <source>
        <dbReference type="ARBA" id="ARBA00023186"/>
    </source>
</evidence>
<dbReference type="Proteomes" id="UP001597158">
    <property type="component" value="Unassembled WGS sequence"/>
</dbReference>